<dbReference type="KEGG" id="cfr:102523620"/>
<dbReference type="AlphaFoldDB" id="A0A8B8U7V2"/>
<dbReference type="Pfam" id="PF15752">
    <property type="entry name" value="DUF4688"/>
    <property type="match status" value="1"/>
</dbReference>
<dbReference type="CTD" id="103113675"/>
<dbReference type="InterPro" id="IPR031496">
    <property type="entry name" value="DUF4688"/>
</dbReference>
<name>A0A8B8U7V2_CAMFR</name>
<evidence type="ECO:0000256" key="1">
    <source>
        <dbReference type="SAM" id="MobiDB-lite"/>
    </source>
</evidence>
<sequence length="603" mass="65618">MRSGGGWSPCLRALGGQTAFWKEKKRMASGNGLASSSALVAKRPSALGPFPRYIWIHQDTPQDSLDKACHEIWKRVQGLPEALQPRTSKEQLSAPMAGTPRDKRLSFQEEALELTSSKDEISLLVEQEFLSLTKEHLILVTEGSGELEELGSSPEGPRLPAPRLLVPSLMAGSSERSGASVMAGDKLLEPKVAVSVIGSRQDCDSAMPKVTSILRAAKVKSAKGAEDRGCSLGASNMEIGQLLAQFPLKSTEMPKVPDEMVLEETRVIKDFLQNSMFSGPGPREPGGLGPLLLLPPPPPPAPSAKLDKLLELPALKKQLPVFAKICSKPEADPAVEEHRLMEWNPGTKELTKARESLLLSQWTQSQKDPFGEEGCSDPVGSMSVALPTKKPAWPAEKNLLYEFLGDTKNPSGQLRLRSKVEVDGLELKLNPPATGADKNNLKYTGNVFTPRFATGLTSATLNQPLWLNLNYPPLPVLTNPATFPQCQGLYPQRAARMPYQQTLHPQLGGYSRQVTPYSPQQMGQQVFHSSYTPLLGYIPFVQPNYPYSQRTPQKLSSNPRDPSPMAGDGPQCLFPQAFRFGSTSGGPLMNSPYFSSSGNGINF</sequence>
<accession>A0A8B8U7V2</accession>
<keyword evidence="2" id="KW-1185">Reference proteome</keyword>
<feature type="compositionally biased region" description="Polar residues" evidence="1">
    <location>
        <begin position="548"/>
        <end position="560"/>
    </location>
</feature>
<gene>
    <name evidence="3" type="primary">C13H1orf94</name>
</gene>
<dbReference type="Proteomes" id="UP000694856">
    <property type="component" value="Chromosome 13"/>
</dbReference>
<evidence type="ECO:0000313" key="2">
    <source>
        <dbReference type="Proteomes" id="UP000694856"/>
    </source>
</evidence>
<organism evidence="2 3">
    <name type="scientific">Camelus ferus</name>
    <name type="common">Wild bactrian camel</name>
    <name type="synonym">Camelus bactrianus ferus</name>
    <dbReference type="NCBI Taxonomy" id="419612"/>
    <lineage>
        <taxon>Eukaryota</taxon>
        <taxon>Metazoa</taxon>
        <taxon>Chordata</taxon>
        <taxon>Craniata</taxon>
        <taxon>Vertebrata</taxon>
        <taxon>Euteleostomi</taxon>
        <taxon>Mammalia</taxon>
        <taxon>Eutheria</taxon>
        <taxon>Laurasiatheria</taxon>
        <taxon>Artiodactyla</taxon>
        <taxon>Tylopoda</taxon>
        <taxon>Camelidae</taxon>
        <taxon>Camelus</taxon>
    </lineage>
</organism>
<feature type="region of interest" description="Disordered" evidence="1">
    <location>
        <begin position="548"/>
        <end position="569"/>
    </location>
</feature>
<dbReference type="GeneID" id="102523620"/>
<reference evidence="3" key="1">
    <citation type="submission" date="2025-08" db="UniProtKB">
        <authorList>
            <consortium name="RefSeq"/>
        </authorList>
    </citation>
    <scope>IDENTIFICATION</scope>
    <source>
        <tissue evidence="3">Ear skin</tissue>
    </source>
</reference>
<proteinExistence type="predicted"/>
<dbReference type="PANTHER" id="PTHR35674">
    <property type="entry name" value="CDNA SEQUENCE CK137956"/>
    <property type="match status" value="1"/>
</dbReference>
<dbReference type="RefSeq" id="XP_032350669.1">
    <property type="nucleotide sequence ID" value="XM_032494778.1"/>
</dbReference>
<protein>
    <submittedName>
        <fullName evidence="3">Uncharacterized protein C1orf94 homolog</fullName>
    </submittedName>
</protein>
<dbReference type="PANTHER" id="PTHR35674:SF1">
    <property type="entry name" value="CDNA SEQUENCE CK137956"/>
    <property type="match status" value="1"/>
</dbReference>
<evidence type="ECO:0000313" key="3">
    <source>
        <dbReference type="RefSeq" id="XP_032350669.1"/>
    </source>
</evidence>